<feature type="compositionally biased region" description="Basic and acidic residues" evidence="1">
    <location>
        <begin position="1"/>
        <end position="11"/>
    </location>
</feature>
<feature type="region of interest" description="Disordered" evidence="1">
    <location>
        <begin position="55"/>
        <end position="80"/>
    </location>
</feature>
<reference evidence="3" key="1">
    <citation type="submission" date="2014-01" db="EMBL/GenBank/DDBJ databases">
        <title>The Genome Sequence of Anopheles farauti FAR1 (V2).</title>
        <authorList>
            <consortium name="The Broad Institute Genomics Platform"/>
            <person name="Neafsey D.E."/>
            <person name="Besansky N."/>
            <person name="Howell P."/>
            <person name="Walton C."/>
            <person name="Young S.K."/>
            <person name="Zeng Q."/>
            <person name="Gargeya S."/>
            <person name="Fitzgerald M."/>
            <person name="Haas B."/>
            <person name="Abouelleil A."/>
            <person name="Allen A.W."/>
            <person name="Alvarado L."/>
            <person name="Arachchi H.M."/>
            <person name="Berlin A.M."/>
            <person name="Chapman S.B."/>
            <person name="Gainer-Dewar J."/>
            <person name="Goldberg J."/>
            <person name="Griggs A."/>
            <person name="Gujja S."/>
            <person name="Hansen M."/>
            <person name="Howarth C."/>
            <person name="Imamovic A."/>
            <person name="Ireland A."/>
            <person name="Larimer J."/>
            <person name="McCowan C."/>
            <person name="Murphy C."/>
            <person name="Pearson M."/>
            <person name="Poon T.W."/>
            <person name="Priest M."/>
            <person name="Roberts A."/>
            <person name="Saif S."/>
            <person name="Shea T."/>
            <person name="Sisk P."/>
            <person name="Sykes S."/>
            <person name="Wortman J."/>
            <person name="Nusbaum C."/>
            <person name="Birren B."/>
        </authorList>
    </citation>
    <scope>NUCLEOTIDE SEQUENCE [LARGE SCALE GENOMIC DNA]</scope>
    <source>
        <strain evidence="3">FAR1</strain>
    </source>
</reference>
<reference evidence="2" key="2">
    <citation type="submission" date="2020-05" db="UniProtKB">
        <authorList>
            <consortium name="EnsemblMetazoa"/>
        </authorList>
    </citation>
    <scope>IDENTIFICATION</scope>
    <source>
        <strain evidence="2">FAR1</strain>
    </source>
</reference>
<keyword evidence="3" id="KW-1185">Reference proteome</keyword>
<dbReference type="VEuPathDB" id="VectorBase:AFAF003492"/>
<sequence length="512" mass="58311">MTEPARNHQLDQKANPVGVWPSSLKETLTTKPACPHLRPKPYACCPTSFGKRLGRKLPSGPAPFGRPLNEPLKLNDSGPDADELALLDAELEAPLDAPLEAPLKAPDWAPAPPAPPWLNEDDWLDEDEPVNPPGPVKVLDMVLLDAPDTEPSLFVCRLWLDALFLLPCTPFSKNVSELVCALLDDCPNWFWLTEDEPAFDCSLYLSFSRIDIVFAFELESCRLPFLSKGTVYGHITRGTTCRVLVERTVLVLDGLRLRVRPTALLEPVRNVLRLTVGTGAGTEGRSDRWSRSERCLRRLVRIVVRESILIVVREEDGVRIAANAIVRWRYTERFVRPHRAILSERLQIQLRGLRVLLVSSWWRRCWCCWLWWIVRCLRLLRDLLGWLLRLLRTLRPTEEVRERSTLLLTGVQRTLRDRTGGVDGRIDEASDLIEQIREELTFGFLLVRAGEVVRGERYPTTSYYRLTVVLVVAVVEEVLLVEVWFLSVALEVLEELEELEVEEVTEVVAVVC</sequence>
<protein>
    <submittedName>
        <fullName evidence="2">Uncharacterized protein</fullName>
    </submittedName>
</protein>
<evidence type="ECO:0000256" key="1">
    <source>
        <dbReference type="SAM" id="MobiDB-lite"/>
    </source>
</evidence>
<evidence type="ECO:0000313" key="3">
    <source>
        <dbReference type="Proteomes" id="UP000075886"/>
    </source>
</evidence>
<feature type="region of interest" description="Disordered" evidence="1">
    <location>
        <begin position="102"/>
        <end position="130"/>
    </location>
</feature>
<accession>A0A182Q5K3</accession>
<dbReference type="EMBL" id="AXCN02001053">
    <property type="status" value="NOT_ANNOTATED_CDS"/>
    <property type="molecule type" value="Genomic_DNA"/>
</dbReference>
<proteinExistence type="predicted"/>
<feature type="region of interest" description="Disordered" evidence="1">
    <location>
        <begin position="1"/>
        <end position="21"/>
    </location>
</feature>
<dbReference type="Proteomes" id="UP000075886">
    <property type="component" value="Unassembled WGS sequence"/>
</dbReference>
<organism evidence="2 3">
    <name type="scientific">Anopheles farauti</name>
    <dbReference type="NCBI Taxonomy" id="69004"/>
    <lineage>
        <taxon>Eukaryota</taxon>
        <taxon>Metazoa</taxon>
        <taxon>Ecdysozoa</taxon>
        <taxon>Arthropoda</taxon>
        <taxon>Hexapoda</taxon>
        <taxon>Insecta</taxon>
        <taxon>Pterygota</taxon>
        <taxon>Neoptera</taxon>
        <taxon>Endopterygota</taxon>
        <taxon>Diptera</taxon>
        <taxon>Nematocera</taxon>
        <taxon>Culicoidea</taxon>
        <taxon>Culicidae</taxon>
        <taxon>Anophelinae</taxon>
        <taxon>Anopheles</taxon>
    </lineage>
</organism>
<evidence type="ECO:0000313" key="2">
    <source>
        <dbReference type="EnsemblMetazoa" id="AFAF003492-PA"/>
    </source>
</evidence>
<feature type="compositionally biased region" description="Acidic residues" evidence="1">
    <location>
        <begin position="119"/>
        <end position="129"/>
    </location>
</feature>
<dbReference type="AlphaFoldDB" id="A0A182Q5K3"/>
<dbReference type="EnsemblMetazoa" id="AFAF003492-RA">
    <property type="protein sequence ID" value="AFAF003492-PA"/>
    <property type="gene ID" value="AFAF003492"/>
</dbReference>
<name>A0A182Q5K3_9DIPT</name>